<dbReference type="AlphaFoldDB" id="A0A815TD45"/>
<proteinExistence type="predicted"/>
<feature type="non-terminal residue" evidence="1">
    <location>
        <position position="1"/>
    </location>
</feature>
<evidence type="ECO:0000313" key="2">
    <source>
        <dbReference type="Proteomes" id="UP000663845"/>
    </source>
</evidence>
<gene>
    <name evidence="1" type="ORF">JYZ213_LOCUS43545</name>
</gene>
<sequence>IKLYYTQLFMLISSRSITLLSLLSEHNTQQTLSELRFKQLQCIIACQIFLLPFILDLII</sequence>
<comment type="caution">
    <text evidence="1">The sequence shown here is derived from an EMBL/GenBank/DDBJ whole genome shotgun (WGS) entry which is preliminary data.</text>
</comment>
<reference evidence="1" key="1">
    <citation type="submission" date="2021-02" db="EMBL/GenBank/DDBJ databases">
        <authorList>
            <person name="Nowell W R."/>
        </authorList>
    </citation>
    <scope>NUCLEOTIDE SEQUENCE</scope>
</reference>
<dbReference type="EMBL" id="CAJNOG010002371">
    <property type="protein sequence ID" value="CAF1502138.1"/>
    <property type="molecule type" value="Genomic_DNA"/>
</dbReference>
<evidence type="ECO:0000313" key="1">
    <source>
        <dbReference type="EMBL" id="CAF1502138.1"/>
    </source>
</evidence>
<organism evidence="1 2">
    <name type="scientific">Adineta steineri</name>
    <dbReference type="NCBI Taxonomy" id="433720"/>
    <lineage>
        <taxon>Eukaryota</taxon>
        <taxon>Metazoa</taxon>
        <taxon>Spiralia</taxon>
        <taxon>Gnathifera</taxon>
        <taxon>Rotifera</taxon>
        <taxon>Eurotatoria</taxon>
        <taxon>Bdelloidea</taxon>
        <taxon>Adinetida</taxon>
        <taxon>Adinetidae</taxon>
        <taxon>Adineta</taxon>
    </lineage>
</organism>
<accession>A0A815TD45</accession>
<protein>
    <submittedName>
        <fullName evidence="1">Uncharacterized protein</fullName>
    </submittedName>
</protein>
<name>A0A815TD45_9BILA</name>
<dbReference type="Proteomes" id="UP000663845">
    <property type="component" value="Unassembled WGS sequence"/>
</dbReference>